<feature type="compositionally biased region" description="Low complexity" evidence="1">
    <location>
        <begin position="93"/>
        <end position="119"/>
    </location>
</feature>
<sequence>RKPSKKSSPPKPLIPSLLLRDGTQQPALVLQRLRRHPHQRRGNTGSPYFPNVILRSIVLFRVLSAVGAFPAGILPPATTRSRRQQPSGYGVHQNQQQQQKYRQHPQSYGQGSSSSGYSGFPPGTHPDVIRSFEMVAVDWSGYIDEKELQRALSSRYQASICQTLIEVLKMLAQWGFFCDSGPKEFAALWSLSWPMAGHI</sequence>
<dbReference type="EMBL" id="CAMGYJ010000011">
    <property type="protein sequence ID" value="CAI0625725.1"/>
    <property type="molecule type" value="Genomic_DNA"/>
</dbReference>
<proteinExistence type="predicted"/>
<evidence type="ECO:0008006" key="4">
    <source>
        <dbReference type="Google" id="ProtNLM"/>
    </source>
</evidence>
<evidence type="ECO:0000256" key="1">
    <source>
        <dbReference type="SAM" id="MobiDB-lite"/>
    </source>
</evidence>
<dbReference type="PANTHER" id="PTHR46824:SF2">
    <property type="entry name" value="CALCIUM-BINDING PROTEIN CML48-RELATED"/>
    <property type="match status" value="1"/>
</dbReference>
<gene>
    <name evidence="2" type="ORF">LITE_LOCUS50559</name>
</gene>
<dbReference type="Proteomes" id="UP001154282">
    <property type="component" value="Unassembled WGS sequence"/>
</dbReference>
<keyword evidence="3" id="KW-1185">Reference proteome</keyword>
<dbReference type="InterPro" id="IPR044590">
    <property type="entry name" value="CML48/49/50"/>
</dbReference>
<evidence type="ECO:0000313" key="3">
    <source>
        <dbReference type="Proteomes" id="UP001154282"/>
    </source>
</evidence>
<dbReference type="AlphaFoldDB" id="A0AAV0RYW5"/>
<reference evidence="2" key="1">
    <citation type="submission" date="2022-08" db="EMBL/GenBank/DDBJ databases">
        <authorList>
            <person name="Gutierrez-Valencia J."/>
        </authorList>
    </citation>
    <scope>NUCLEOTIDE SEQUENCE</scope>
</reference>
<organism evidence="2 3">
    <name type="scientific">Linum tenue</name>
    <dbReference type="NCBI Taxonomy" id="586396"/>
    <lineage>
        <taxon>Eukaryota</taxon>
        <taxon>Viridiplantae</taxon>
        <taxon>Streptophyta</taxon>
        <taxon>Embryophyta</taxon>
        <taxon>Tracheophyta</taxon>
        <taxon>Spermatophyta</taxon>
        <taxon>Magnoliopsida</taxon>
        <taxon>eudicotyledons</taxon>
        <taxon>Gunneridae</taxon>
        <taxon>Pentapetalae</taxon>
        <taxon>rosids</taxon>
        <taxon>fabids</taxon>
        <taxon>Malpighiales</taxon>
        <taxon>Linaceae</taxon>
        <taxon>Linum</taxon>
    </lineage>
</organism>
<feature type="region of interest" description="Disordered" evidence="1">
    <location>
        <begin position="74"/>
        <end position="120"/>
    </location>
</feature>
<feature type="region of interest" description="Disordered" evidence="1">
    <location>
        <begin position="1"/>
        <end position="21"/>
    </location>
</feature>
<protein>
    <recommendedName>
        <fullName evidence="4">EF-hand domain-containing protein</fullName>
    </recommendedName>
</protein>
<name>A0AAV0RYW5_9ROSI</name>
<evidence type="ECO:0000313" key="2">
    <source>
        <dbReference type="EMBL" id="CAI0625725.1"/>
    </source>
</evidence>
<comment type="caution">
    <text evidence="2">The sequence shown here is derived from an EMBL/GenBank/DDBJ whole genome shotgun (WGS) entry which is preliminary data.</text>
</comment>
<feature type="non-terminal residue" evidence="2">
    <location>
        <position position="1"/>
    </location>
</feature>
<accession>A0AAV0RYW5</accession>
<dbReference type="PANTHER" id="PTHR46824">
    <property type="entry name" value="CALCIUM-BINDING PROTEIN CML48-RELATED"/>
    <property type="match status" value="1"/>
</dbReference>